<evidence type="ECO:0000256" key="6">
    <source>
        <dbReference type="ARBA" id="ARBA00022801"/>
    </source>
</evidence>
<dbReference type="EMBL" id="PFEK01000031">
    <property type="protein sequence ID" value="PJE67578.1"/>
    <property type="molecule type" value="Genomic_DNA"/>
</dbReference>
<comment type="cofactor">
    <cofactor evidence="1">
        <name>Zn(2+)</name>
        <dbReference type="ChEBI" id="CHEBI:29105"/>
    </cofactor>
</comment>
<dbReference type="GO" id="GO:0046872">
    <property type="term" value="F:metal ion binding"/>
    <property type="evidence" value="ECO:0007669"/>
    <property type="project" value="UniProtKB-KW"/>
</dbReference>
<comment type="similarity">
    <text evidence="2">Belongs to the endoribonuclease YbeY family.</text>
</comment>
<dbReference type="AlphaFoldDB" id="A0A2M8L3X0"/>
<evidence type="ECO:0000313" key="9">
    <source>
        <dbReference type="Proteomes" id="UP000231474"/>
    </source>
</evidence>
<dbReference type="Proteomes" id="UP000231474">
    <property type="component" value="Unassembled WGS sequence"/>
</dbReference>
<evidence type="ECO:0000256" key="2">
    <source>
        <dbReference type="ARBA" id="ARBA00010875"/>
    </source>
</evidence>
<keyword evidence="3" id="KW-0540">Nuclease</keyword>
<evidence type="ECO:0000256" key="5">
    <source>
        <dbReference type="ARBA" id="ARBA00022759"/>
    </source>
</evidence>
<evidence type="ECO:0000256" key="7">
    <source>
        <dbReference type="ARBA" id="ARBA00022833"/>
    </source>
</evidence>
<dbReference type="Pfam" id="PF02130">
    <property type="entry name" value="YbeY"/>
    <property type="match status" value="1"/>
</dbReference>
<keyword evidence="4" id="KW-0479">Metal-binding</keyword>
<dbReference type="PANTHER" id="PTHR46986:SF1">
    <property type="entry name" value="ENDORIBONUCLEASE YBEY, CHLOROPLASTIC"/>
    <property type="match status" value="1"/>
</dbReference>
<dbReference type="InterPro" id="IPR023091">
    <property type="entry name" value="MetalPrtase_cat_dom_sf_prd"/>
</dbReference>
<evidence type="ECO:0000256" key="4">
    <source>
        <dbReference type="ARBA" id="ARBA00022723"/>
    </source>
</evidence>
<protein>
    <submittedName>
        <fullName evidence="8">rRNA maturation RNase YbeY</fullName>
    </submittedName>
</protein>
<dbReference type="NCBIfam" id="TIGR00043">
    <property type="entry name" value="rRNA maturation RNase YbeY"/>
    <property type="match status" value="1"/>
</dbReference>
<dbReference type="GO" id="GO:0004519">
    <property type="term" value="F:endonuclease activity"/>
    <property type="evidence" value="ECO:0007669"/>
    <property type="project" value="UniProtKB-KW"/>
</dbReference>
<dbReference type="SUPFAM" id="SSF55486">
    <property type="entry name" value="Metalloproteases ('zincins'), catalytic domain"/>
    <property type="match status" value="1"/>
</dbReference>
<keyword evidence="5" id="KW-0255">Endonuclease</keyword>
<dbReference type="InterPro" id="IPR002036">
    <property type="entry name" value="YbeY"/>
</dbReference>
<dbReference type="PANTHER" id="PTHR46986">
    <property type="entry name" value="ENDORIBONUCLEASE YBEY, CHLOROPLASTIC"/>
    <property type="match status" value="1"/>
</dbReference>
<evidence type="ECO:0000313" key="8">
    <source>
        <dbReference type="EMBL" id="PJE67578.1"/>
    </source>
</evidence>
<dbReference type="Gene3D" id="3.40.390.30">
    <property type="entry name" value="Metalloproteases ('zincins'), catalytic domain"/>
    <property type="match status" value="1"/>
</dbReference>
<evidence type="ECO:0000256" key="1">
    <source>
        <dbReference type="ARBA" id="ARBA00001947"/>
    </source>
</evidence>
<evidence type="ECO:0000256" key="3">
    <source>
        <dbReference type="ARBA" id="ARBA00022722"/>
    </source>
</evidence>
<dbReference type="GO" id="GO:0004222">
    <property type="term" value="F:metalloendopeptidase activity"/>
    <property type="evidence" value="ECO:0007669"/>
    <property type="project" value="InterPro"/>
</dbReference>
<name>A0A2M8L3X0_9BACT</name>
<comment type="caution">
    <text evidence="8">The sequence shown here is derived from an EMBL/GenBank/DDBJ whole genome shotgun (WGS) entry which is preliminary data.</text>
</comment>
<accession>A0A2M8L3X0</accession>
<keyword evidence="6" id="KW-0378">Hydrolase</keyword>
<sequence length="122" mass="14065">MISVLISSESRYKINREKIRKLVQNLLGQAGLDEAEVSILIAGTRKIRELNRVFRKIDEETDVLSFSLEEARDQEGILRLGDIIICYPKAREEAGEEEKMVDEKIDELVEHGLRHLLGEHHE</sequence>
<dbReference type="GO" id="GO:0006364">
    <property type="term" value="P:rRNA processing"/>
    <property type="evidence" value="ECO:0007669"/>
    <property type="project" value="InterPro"/>
</dbReference>
<reference evidence="9" key="1">
    <citation type="submission" date="2017-09" db="EMBL/GenBank/DDBJ databases">
        <title>Depth-based differentiation of microbial function through sediment-hosted aquifers and enrichment of novel symbionts in the deep terrestrial subsurface.</title>
        <authorList>
            <person name="Probst A.J."/>
            <person name="Ladd B."/>
            <person name="Jarett J.K."/>
            <person name="Geller-Mcgrath D.E."/>
            <person name="Sieber C.M.K."/>
            <person name="Emerson J.B."/>
            <person name="Anantharaman K."/>
            <person name="Thomas B.C."/>
            <person name="Malmstrom R."/>
            <person name="Stieglmeier M."/>
            <person name="Klingl A."/>
            <person name="Woyke T."/>
            <person name="Ryan C.M."/>
            <person name="Banfield J.F."/>
        </authorList>
    </citation>
    <scope>NUCLEOTIDE SEQUENCE [LARGE SCALE GENOMIC DNA]</scope>
</reference>
<keyword evidence="7" id="KW-0862">Zinc</keyword>
<gene>
    <name evidence="8" type="primary">ybeY</name>
    <name evidence="8" type="ORF">COU95_01675</name>
</gene>
<proteinExistence type="inferred from homology"/>
<organism evidence="8 9">
    <name type="scientific">Candidatus Shapirobacteria bacterium CG10_big_fil_rev_8_21_14_0_10_40_9</name>
    <dbReference type="NCBI Taxonomy" id="1974888"/>
    <lineage>
        <taxon>Bacteria</taxon>
        <taxon>Candidatus Shapironibacteriota</taxon>
    </lineage>
</organism>